<evidence type="ECO:0000256" key="1">
    <source>
        <dbReference type="SAM" id="MobiDB-lite"/>
    </source>
</evidence>
<feature type="region of interest" description="Disordered" evidence="1">
    <location>
        <begin position="390"/>
        <end position="426"/>
    </location>
</feature>
<dbReference type="PANTHER" id="PTHR31579">
    <property type="entry name" value="OS03G0796600 PROTEIN"/>
    <property type="match status" value="1"/>
</dbReference>
<dbReference type="EMBL" id="KF033179">
    <property type="protein sequence ID" value="AGV54169.1"/>
    <property type="molecule type" value="mRNA"/>
</dbReference>
<dbReference type="InterPro" id="IPR006502">
    <property type="entry name" value="PDDEXK-like"/>
</dbReference>
<reference evidence="2" key="1">
    <citation type="submission" date="2013-04" db="EMBL/GenBank/DDBJ databases">
        <title>Phaseolus vulgaris (BAT93) Pods Tissue cDNA Library Construction and Random Isolation of cDNA Clones for Gene Discovery.</title>
        <authorList>
            <person name="Amelia K."/>
            <person name="Bhore S.J."/>
            <person name="Shah F.H."/>
        </authorList>
    </citation>
    <scope>NUCLEOTIDE SEQUENCE</scope>
    <source>
        <tissue evidence="2">Pod</tissue>
    </source>
</reference>
<dbReference type="Pfam" id="PF04720">
    <property type="entry name" value="PDDEXK_6"/>
    <property type="match status" value="1"/>
</dbReference>
<dbReference type="NCBIfam" id="TIGR01615">
    <property type="entry name" value="A_thal_3542"/>
    <property type="match status" value="1"/>
</dbReference>
<protein>
    <recommendedName>
        <fullName evidence="3">DUF506 family protein</fullName>
    </recommendedName>
</protein>
<dbReference type="AlphaFoldDB" id="T2DMR1"/>
<name>T2DMR1_PHAVU</name>
<evidence type="ECO:0000313" key="2">
    <source>
        <dbReference type="EMBL" id="AGV54169.1"/>
    </source>
</evidence>
<proteinExistence type="evidence at transcript level"/>
<sequence>MLRLLISISQRTTTIACLGAPIFLSGRNPKQKRFNLSLEVILESSLFKSIRKKISSDCSARKAFITYHNCSCIFLFSLNLQFLVNLLQSCLCTLKSKKSGSASAEFQFQRFNYLSNRLVFFSVLTPNLKSSSCLGNEREGELKLERNYSCYLEHSHTSSPCRSQWKIQPNSFEESSDAETSAFGSFGNSNYSSSGEMHEILKGMVACASVYERNLLADTTKIIEKNKATCKRKDDCCRKIVTEGLLALGYDASVCKSRWEKSTFCPAGEYEYIDVIIGKERVVVDVDFRSEFEIARPTKIYKAILHTLPYVFVGKCDRLQSIVAIASEAAKLSLKKRCMHVPPWRKVEYVRAKWLSPYTCLRGVKEETEEKNQLVEALVLTAAAAACETSREDNEKSKSKLVVQKPLEMKPKSSQSGLAAVFHEKP</sequence>
<accession>T2DMR1</accession>
<dbReference type="PANTHER" id="PTHR31579:SF14">
    <property type="entry name" value="RNA POLYMERASE SUBUNIT BETA-BETA PROTEIN, PUTATIVE (DUF506)-RELATED"/>
    <property type="match status" value="1"/>
</dbReference>
<evidence type="ECO:0008006" key="3">
    <source>
        <dbReference type="Google" id="ProtNLM"/>
    </source>
</evidence>
<organism evidence="2">
    <name type="scientific">Phaseolus vulgaris</name>
    <name type="common">Kidney bean</name>
    <name type="synonym">French bean</name>
    <dbReference type="NCBI Taxonomy" id="3885"/>
    <lineage>
        <taxon>Eukaryota</taxon>
        <taxon>Viridiplantae</taxon>
        <taxon>Streptophyta</taxon>
        <taxon>Embryophyta</taxon>
        <taxon>Tracheophyta</taxon>
        <taxon>Spermatophyta</taxon>
        <taxon>Magnoliopsida</taxon>
        <taxon>eudicotyledons</taxon>
        <taxon>Gunneridae</taxon>
        <taxon>Pentapetalae</taxon>
        <taxon>rosids</taxon>
        <taxon>fabids</taxon>
        <taxon>Fabales</taxon>
        <taxon>Fabaceae</taxon>
        <taxon>Papilionoideae</taxon>
        <taxon>50 kb inversion clade</taxon>
        <taxon>NPAAA clade</taxon>
        <taxon>indigoferoid/millettioid clade</taxon>
        <taxon>Phaseoleae</taxon>
        <taxon>Phaseolus</taxon>
    </lineage>
</organism>